<dbReference type="GO" id="GO:0019674">
    <property type="term" value="P:NAD+ metabolic process"/>
    <property type="evidence" value="ECO:0007669"/>
    <property type="project" value="InterPro"/>
</dbReference>
<evidence type="ECO:0000256" key="1">
    <source>
        <dbReference type="ARBA" id="ARBA00022679"/>
    </source>
</evidence>
<dbReference type="FunFam" id="2.60.200.30:FF:000009">
    <property type="entry name" value="Poly(P)/ATP NAD kinase"/>
    <property type="match status" value="1"/>
</dbReference>
<evidence type="ECO:0000313" key="10">
    <source>
        <dbReference type="Proteomes" id="UP000316360"/>
    </source>
</evidence>
<dbReference type="InterPro" id="IPR017437">
    <property type="entry name" value="ATP-NAD_kinase_PpnK-typ_C"/>
</dbReference>
<dbReference type="GO" id="GO:0006741">
    <property type="term" value="P:NADP+ biosynthetic process"/>
    <property type="evidence" value="ECO:0007669"/>
    <property type="project" value="UniProtKB-UniRule"/>
</dbReference>
<keyword evidence="2 8" id="KW-0547">Nucleotide-binding</keyword>
<evidence type="ECO:0000256" key="4">
    <source>
        <dbReference type="ARBA" id="ARBA00022840"/>
    </source>
</evidence>
<comment type="cofactor">
    <cofactor evidence="8">
        <name>a divalent metal cation</name>
        <dbReference type="ChEBI" id="CHEBI:60240"/>
    </cofactor>
</comment>
<accession>A0A523S452</accession>
<feature type="binding site" evidence="8">
    <location>
        <begin position="186"/>
        <end position="191"/>
    </location>
    <ligand>
        <name>NAD(+)</name>
        <dbReference type="ChEBI" id="CHEBI:57540"/>
    </ligand>
</feature>
<dbReference type="EC" id="2.7.1.23" evidence="8"/>
<dbReference type="Pfam" id="PF20143">
    <property type="entry name" value="NAD_kinase_C"/>
    <property type="match status" value="1"/>
</dbReference>
<dbReference type="GO" id="GO:0005524">
    <property type="term" value="F:ATP binding"/>
    <property type="evidence" value="ECO:0007669"/>
    <property type="project" value="UniProtKB-KW"/>
</dbReference>
<dbReference type="InterPro" id="IPR017438">
    <property type="entry name" value="ATP-NAD_kinase_N"/>
</dbReference>
<comment type="similarity">
    <text evidence="8">Belongs to the NAD kinase family.</text>
</comment>
<dbReference type="AlphaFoldDB" id="A0A523S452"/>
<comment type="caution">
    <text evidence="8">Lacks conserved residue(s) required for the propagation of feature annotation.</text>
</comment>
<dbReference type="SUPFAM" id="SSF111331">
    <property type="entry name" value="NAD kinase/diacylglycerol kinase-like"/>
    <property type="match status" value="1"/>
</dbReference>
<feature type="binding site" evidence="8">
    <location>
        <position position="175"/>
    </location>
    <ligand>
        <name>NAD(+)</name>
        <dbReference type="ChEBI" id="CHEBI:57540"/>
    </ligand>
</feature>
<proteinExistence type="inferred from homology"/>
<evidence type="ECO:0000256" key="6">
    <source>
        <dbReference type="ARBA" id="ARBA00023027"/>
    </source>
</evidence>
<feature type="binding site" evidence="8">
    <location>
        <position position="156"/>
    </location>
    <ligand>
        <name>NAD(+)</name>
        <dbReference type="ChEBI" id="CHEBI:57540"/>
    </ligand>
</feature>
<dbReference type="GO" id="GO:0046872">
    <property type="term" value="F:metal ion binding"/>
    <property type="evidence" value="ECO:0007669"/>
    <property type="project" value="UniProtKB-UniRule"/>
</dbReference>
<keyword evidence="1 8" id="KW-0808">Transferase</keyword>
<dbReference type="EMBL" id="SOKJ01000048">
    <property type="protein sequence ID" value="TET12825.1"/>
    <property type="molecule type" value="Genomic_DNA"/>
</dbReference>
<name>A0A523S452_UNCAE</name>
<dbReference type="Gene3D" id="2.60.200.30">
    <property type="entry name" value="Probable inorganic polyphosphate/atp-NAD kinase, domain 2"/>
    <property type="match status" value="1"/>
</dbReference>
<dbReference type="Proteomes" id="UP000316360">
    <property type="component" value="Unassembled WGS sequence"/>
</dbReference>
<comment type="caution">
    <text evidence="9">The sequence shown here is derived from an EMBL/GenBank/DDBJ whole genome shotgun (WGS) entry which is preliminary data.</text>
</comment>
<feature type="binding site" evidence="8">
    <location>
        <position position="76"/>
    </location>
    <ligand>
        <name>NAD(+)</name>
        <dbReference type="ChEBI" id="CHEBI:57540"/>
    </ligand>
</feature>
<dbReference type="InterPro" id="IPR016064">
    <property type="entry name" value="NAD/diacylglycerol_kinase_sf"/>
</dbReference>
<feature type="binding site" evidence="8">
    <location>
        <position position="245"/>
    </location>
    <ligand>
        <name>NAD(+)</name>
        <dbReference type="ChEBI" id="CHEBI:57540"/>
    </ligand>
</feature>
<dbReference type="InterPro" id="IPR002504">
    <property type="entry name" value="NADK"/>
</dbReference>
<feature type="active site" description="Proton acceptor" evidence="8">
    <location>
        <position position="71"/>
    </location>
</feature>
<evidence type="ECO:0000256" key="3">
    <source>
        <dbReference type="ARBA" id="ARBA00022777"/>
    </source>
</evidence>
<feature type="binding site" evidence="8">
    <location>
        <begin position="71"/>
        <end position="72"/>
    </location>
    <ligand>
        <name>NAD(+)</name>
        <dbReference type="ChEBI" id="CHEBI:57540"/>
    </ligand>
</feature>
<keyword evidence="8" id="KW-0963">Cytoplasm</keyword>
<feature type="binding site" evidence="8">
    <location>
        <begin position="145"/>
        <end position="146"/>
    </location>
    <ligand>
        <name>NAD(+)</name>
        <dbReference type="ChEBI" id="CHEBI:57540"/>
    </ligand>
</feature>
<dbReference type="Gene3D" id="3.40.50.10330">
    <property type="entry name" value="Probable inorganic polyphosphate/atp-NAD kinase, domain 1"/>
    <property type="match status" value="1"/>
</dbReference>
<comment type="function">
    <text evidence="8">Involved in the regulation of the intracellular balance of NAD and NADP, and is a key enzyme in the biosynthesis of NADP. Catalyzes specifically the phosphorylation on 2'-hydroxyl of the adenosine moiety of NAD to yield NADP.</text>
</comment>
<dbReference type="PANTHER" id="PTHR20275">
    <property type="entry name" value="NAD KINASE"/>
    <property type="match status" value="1"/>
</dbReference>
<evidence type="ECO:0000256" key="5">
    <source>
        <dbReference type="ARBA" id="ARBA00022857"/>
    </source>
</evidence>
<sequence>MLKPKIVGIIVHREKKDALDYALSLIKWLEDKKIEVLLTRWTGERVEHSKLIRNKEEIGKKAELIISLGGDGTLCRAARNFAPYHTPLLGINLGGLGFLTEIPISRYKEGLRKVLQGEYKIEKRLMLEVTILRGKEKIETFLALNDVVIGKGESPRIINLKTFVSGEFITTYSADGLVISTPTGSTAYSLSAGGPVIHPNLGVIVLSPICAHTLAVRPLVVSQTDEIEVTLEPPSNEALLTIDGQVGFPLKEGEVTRVKKAPYEAILIRLRKKFFFKMLQSKLGWTGISYKASE</sequence>
<comment type="subcellular location">
    <subcellularLocation>
        <location evidence="8">Cytoplasm</location>
    </subcellularLocation>
</comment>
<keyword evidence="6 8" id="KW-0520">NAD</keyword>
<keyword evidence="5 8" id="KW-0521">NADP</keyword>
<dbReference type="GO" id="GO:0051287">
    <property type="term" value="F:NAD binding"/>
    <property type="evidence" value="ECO:0007669"/>
    <property type="project" value="UniProtKB-ARBA"/>
</dbReference>
<evidence type="ECO:0000256" key="2">
    <source>
        <dbReference type="ARBA" id="ARBA00022741"/>
    </source>
</evidence>
<comment type="catalytic activity">
    <reaction evidence="7 8">
        <text>NAD(+) + ATP = ADP + NADP(+) + H(+)</text>
        <dbReference type="Rhea" id="RHEA:18629"/>
        <dbReference type="ChEBI" id="CHEBI:15378"/>
        <dbReference type="ChEBI" id="CHEBI:30616"/>
        <dbReference type="ChEBI" id="CHEBI:57540"/>
        <dbReference type="ChEBI" id="CHEBI:58349"/>
        <dbReference type="ChEBI" id="CHEBI:456216"/>
        <dbReference type="EC" id="2.7.1.23"/>
    </reaction>
</comment>
<keyword evidence="3 8" id="KW-0418">Kinase</keyword>
<dbReference type="PANTHER" id="PTHR20275:SF0">
    <property type="entry name" value="NAD KINASE"/>
    <property type="match status" value="1"/>
</dbReference>
<dbReference type="GO" id="GO:0005737">
    <property type="term" value="C:cytoplasm"/>
    <property type="evidence" value="ECO:0007669"/>
    <property type="project" value="UniProtKB-SubCell"/>
</dbReference>
<evidence type="ECO:0000256" key="8">
    <source>
        <dbReference type="HAMAP-Rule" id="MF_00361"/>
    </source>
</evidence>
<keyword evidence="4 8" id="KW-0067">ATP-binding</keyword>
<reference evidence="9 10" key="1">
    <citation type="submission" date="2019-03" db="EMBL/GenBank/DDBJ databases">
        <title>Metabolic potential of uncultured bacteria and archaea associated with petroleum seepage in deep-sea sediments.</title>
        <authorList>
            <person name="Dong X."/>
            <person name="Hubert C."/>
        </authorList>
    </citation>
    <scope>NUCLEOTIDE SEQUENCE [LARGE SCALE GENOMIC DNA]</scope>
    <source>
        <strain evidence="9">E44_bin7</strain>
    </source>
</reference>
<organism evidence="9 10">
    <name type="scientific">Aerophobetes bacterium</name>
    <dbReference type="NCBI Taxonomy" id="2030807"/>
    <lineage>
        <taxon>Bacteria</taxon>
        <taxon>Candidatus Aerophobota</taxon>
    </lineage>
</organism>
<dbReference type="GO" id="GO:0003951">
    <property type="term" value="F:NAD+ kinase activity"/>
    <property type="evidence" value="ECO:0007669"/>
    <property type="project" value="UniProtKB-UniRule"/>
</dbReference>
<gene>
    <name evidence="8" type="primary">nadK</name>
    <name evidence="9" type="ORF">E3J84_00940</name>
</gene>
<evidence type="ECO:0000256" key="7">
    <source>
        <dbReference type="ARBA" id="ARBA00047925"/>
    </source>
</evidence>
<protein>
    <recommendedName>
        <fullName evidence="8">NAD kinase</fullName>
        <ecNumber evidence="8">2.7.1.23</ecNumber>
    </recommendedName>
    <alternativeName>
        <fullName evidence="8">ATP-dependent NAD kinase</fullName>
    </alternativeName>
</protein>
<evidence type="ECO:0000313" key="9">
    <source>
        <dbReference type="EMBL" id="TET12825.1"/>
    </source>
</evidence>
<dbReference type="Pfam" id="PF01513">
    <property type="entry name" value="NAD_kinase"/>
    <property type="match status" value="1"/>
</dbReference>
<dbReference type="HAMAP" id="MF_00361">
    <property type="entry name" value="NAD_kinase"/>
    <property type="match status" value="1"/>
</dbReference>